<evidence type="ECO:0008006" key="3">
    <source>
        <dbReference type="Google" id="ProtNLM"/>
    </source>
</evidence>
<comment type="caution">
    <text evidence="1">The sequence shown here is derived from an EMBL/GenBank/DDBJ whole genome shotgun (WGS) entry which is preliminary data.</text>
</comment>
<dbReference type="RefSeq" id="WP_224523922.1">
    <property type="nucleotide sequence ID" value="NZ_JAIUJR010000001.1"/>
</dbReference>
<protein>
    <recommendedName>
        <fullName evidence="3">Outer membrane lipoprotein carrier protein LolA</fullName>
    </recommendedName>
</protein>
<evidence type="ECO:0000313" key="1">
    <source>
        <dbReference type="EMBL" id="MCA0131049.1"/>
    </source>
</evidence>
<accession>A0ABS7XNT7</accession>
<dbReference type="SUPFAM" id="SSF160574">
    <property type="entry name" value="BT0923-like"/>
    <property type="match status" value="1"/>
</dbReference>
<reference evidence="2" key="1">
    <citation type="submission" date="2023-07" db="EMBL/GenBank/DDBJ databases">
        <authorList>
            <person name="Yue Y."/>
        </authorList>
    </citation>
    <scope>NUCLEOTIDE SEQUENCE [LARGE SCALE GENOMIC DNA]</scope>
    <source>
        <strain evidence="2">D23</strain>
    </source>
</reference>
<sequence>MSNKVFLIICFAFSVALSFSQTKNEKEERIKKEAFPKIALLSLDALPQSCNRFKFYRETDGDKKSYEVKFKYNRKLYSVEFNSEGILEDVEVKIKPKSIPLGIHTNIKTYLKGNFDKYKLIKVQEQYIYSGESFGNEYLKTILLNTKATPPNFEIIAEVKQNKKRTIKEFTFNSKGEFLSARILNRTSYEHVLY</sequence>
<organism evidence="1 2">
    <name type="scientific">Winogradskyella alexanderae</name>
    <dbReference type="NCBI Taxonomy" id="2877123"/>
    <lineage>
        <taxon>Bacteria</taxon>
        <taxon>Pseudomonadati</taxon>
        <taxon>Bacteroidota</taxon>
        <taxon>Flavobacteriia</taxon>
        <taxon>Flavobacteriales</taxon>
        <taxon>Flavobacteriaceae</taxon>
        <taxon>Winogradskyella</taxon>
    </lineage>
</organism>
<gene>
    <name evidence="1" type="ORF">LBU54_00515</name>
</gene>
<keyword evidence="2" id="KW-1185">Reference proteome</keyword>
<dbReference type="Proteomes" id="UP001198901">
    <property type="component" value="Unassembled WGS sequence"/>
</dbReference>
<name>A0ABS7XNT7_9FLAO</name>
<proteinExistence type="predicted"/>
<dbReference type="EMBL" id="JAIUJR010000001">
    <property type="protein sequence ID" value="MCA0131049.1"/>
    <property type="molecule type" value="Genomic_DNA"/>
</dbReference>
<evidence type="ECO:0000313" key="2">
    <source>
        <dbReference type="Proteomes" id="UP001198901"/>
    </source>
</evidence>